<evidence type="ECO:0000313" key="2">
    <source>
        <dbReference type="Proteomes" id="UP001596105"/>
    </source>
</evidence>
<dbReference type="InterPro" id="IPR023393">
    <property type="entry name" value="START-like_dom_sf"/>
</dbReference>
<dbReference type="EMBL" id="JBHSMH010000120">
    <property type="protein sequence ID" value="MFC5472303.1"/>
    <property type="molecule type" value="Genomic_DNA"/>
</dbReference>
<dbReference type="Proteomes" id="UP001596105">
    <property type="component" value="Unassembled WGS sequence"/>
</dbReference>
<organism evidence="1 2">
    <name type="scientific">Cohnella suwonensis</name>
    <dbReference type="NCBI Taxonomy" id="696072"/>
    <lineage>
        <taxon>Bacteria</taxon>
        <taxon>Bacillati</taxon>
        <taxon>Bacillota</taxon>
        <taxon>Bacilli</taxon>
        <taxon>Bacillales</taxon>
        <taxon>Paenibacillaceae</taxon>
        <taxon>Cohnella</taxon>
    </lineage>
</organism>
<evidence type="ECO:0000313" key="1">
    <source>
        <dbReference type="EMBL" id="MFC5472303.1"/>
    </source>
</evidence>
<protein>
    <submittedName>
        <fullName evidence="1">SRPBCC family protein</fullName>
    </submittedName>
</protein>
<reference evidence="2" key="1">
    <citation type="journal article" date="2019" name="Int. J. Syst. Evol. Microbiol.">
        <title>The Global Catalogue of Microorganisms (GCM) 10K type strain sequencing project: providing services to taxonomists for standard genome sequencing and annotation.</title>
        <authorList>
            <consortium name="The Broad Institute Genomics Platform"/>
            <consortium name="The Broad Institute Genome Sequencing Center for Infectious Disease"/>
            <person name="Wu L."/>
            <person name="Ma J."/>
        </authorList>
    </citation>
    <scope>NUCLEOTIDE SEQUENCE [LARGE SCALE GENOMIC DNA]</scope>
    <source>
        <strain evidence="2">CCUG 57113</strain>
    </source>
</reference>
<name>A0ABW0M2D1_9BACL</name>
<comment type="caution">
    <text evidence="1">The sequence shown here is derived from an EMBL/GenBank/DDBJ whole genome shotgun (WGS) entry which is preliminary data.</text>
</comment>
<keyword evidence="2" id="KW-1185">Reference proteome</keyword>
<accession>A0ABW0M2D1</accession>
<dbReference type="SUPFAM" id="SSF55961">
    <property type="entry name" value="Bet v1-like"/>
    <property type="match status" value="1"/>
</dbReference>
<dbReference type="Gene3D" id="3.30.530.20">
    <property type="match status" value="1"/>
</dbReference>
<dbReference type="InterPro" id="IPR019587">
    <property type="entry name" value="Polyketide_cyclase/dehydratase"/>
</dbReference>
<dbReference type="RefSeq" id="WP_209749779.1">
    <property type="nucleotide sequence ID" value="NZ_JBHSMH010000120.1"/>
</dbReference>
<gene>
    <name evidence="1" type="ORF">ACFPPD_26825</name>
</gene>
<proteinExistence type="predicted"/>
<dbReference type="Pfam" id="PF10604">
    <property type="entry name" value="Polyketide_cyc2"/>
    <property type="match status" value="1"/>
</dbReference>
<sequence>MITVQTHIEISASIQICFDLARDIDVHTATVWKHTKERAISGVTSGPIGLGEMVTFEATHFRVRQKLTSKITEYDAPYLFVDEMQKGAFKSLRHVHEFVSLEGKTLMRDSLHFEAPLGFVGWIVERAILKNYMRRFLEDRNKELKRLAESAGKSE</sequence>
<dbReference type="CDD" id="cd07820">
    <property type="entry name" value="SRPBCC_3"/>
    <property type="match status" value="1"/>
</dbReference>